<feature type="region of interest" description="Disordered" evidence="1">
    <location>
        <begin position="150"/>
        <end position="200"/>
    </location>
</feature>
<reference evidence="2" key="1">
    <citation type="journal article" date="2020" name="mSystems">
        <title>Genome- and Community-Level Interaction Insights into Carbon Utilization and Element Cycling Functions of Hydrothermarchaeota in Hydrothermal Sediment.</title>
        <authorList>
            <person name="Zhou Z."/>
            <person name="Liu Y."/>
            <person name="Xu W."/>
            <person name="Pan J."/>
            <person name="Luo Z.H."/>
            <person name="Li M."/>
        </authorList>
    </citation>
    <scope>NUCLEOTIDE SEQUENCE [LARGE SCALE GENOMIC DNA]</scope>
    <source>
        <strain evidence="2">SpSt-776</strain>
    </source>
</reference>
<sequence length="400" mass="44891">MNQHHSVKIRNRKILWGIWAILGGAGLLLGAAPLTSAYQEPVEVRQVGISRVGEHTLLTVILTKPAAPLISQKETAGVPQMILDFPQARPGKLPTQQFGDDLLVKRVVTQVSPSGRGVQIVLEMAPNRPYTWWRQSRPLKGGQTAFILGFKAEGPPSPAQMLPSPPSEPSLEIEERQPEPAPEPPWKPGPVGPGPRGGFAELQHLVPQAAPLWQFLEREGWTVAEAKDYDRPGKRFSRAFTLINPRYPEAVVNVAHLPANTPGTPNINVIDLAFERLHTDTARKYRELQKMNFAQIKRDYEDIGDFFDDALKPLRVKLRKECQDLALRWSAMVQEFLRHAAPQEPRAAEEVLNRIKAKVNPRFEGVQYTISERPLLFLNLVDFLYIRCYYLGNSLGGEHA</sequence>
<evidence type="ECO:0008006" key="3">
    <source>
        <dbReference type="Google" id="ProtNLM"/>
    </source>
</evidence>
<feature type="compositionally biased region" description="Pro residues" evidence="1">
    <location>
        <begin position="155"/>
        <end position="168"/>
    </location>
</feature>
<dbReference type="AlphaFoldDB" id="A0A7C3SM09"/>
<protein>
    <recommendedName>
        <fullName evidence="3">AMIN domain-containing protein</fullName>
    </recommendedName>
</protein>
<organism evidence="2">
    <name type="scientific">Desulfobacca acetoxidans</name>
    <dbReference type="NCBI Taxonomy" id="60893"/>
    <lineage>
        <taxon>Bacteria</taxon>
        <taxon>Pseudomonadati</taxon>
        <taxon>Thermodesulfobacteriota</taxon>
        <taxon>Desulfobaccia</taxon>
        <taxon>Desulfobaccales</taxon>
        <taxon>Desulfobaccaceae</taxon>
        <taxon>Desulfobacca</taxon>
    </lineage>
</organism>
<gene>
    <name evidence="2" type="ORF">ENV62_09675</name>
</gene>
<evidence type="ECO:0000313" key="2">
    <source>
        <dbReference type="EMBL" id="HGB15487.1"/>
    </source>
</evidence>
<proteinExistence type="predicted"/>
<feature type="compositionally biased region" description="Pro residues" evidence="1">
    <location>
        <begin position="179"/>
        <end position="193"/>
    </location>
</feature>
<comment type="caution">
    <text evidence="2">The sequence shown here is derived from an EMBL/GenBank/DDBJ whole genome shotgun (WGS) entry which is preliminary data.</text>
</comment>
<evidence type="ECO:0000256" key="1">
    <source>
        <dbReference type="SAM" id="MobiDB-lite"/>
    </source>
</evidence>
<dbReference type="EMBL" id="DTHB01000053">
    <property type="protein sequence ID" value="HGB15487.1"/>
    <property type="molecule type" value="Genomic_DNA"/>
</dbReference>
<accession>A0A7C3SM09</accession>
<name>A0A7C3SM09_9BACT</name>